<evidence type="ECO:0000259" key="16">
    <source>
        <dbReference type="PROSITE" id="PS50059"/>
    </source>
</evidence>
<comment type="similarity">
    <text evidence="2 12 14">Belongs to the FKBP-type PPIase family. Tig subfamily.</text>
</comment>
<proteinExistence type="inferred from homology"/>
<evidence type="ECO:0000256" key="9">
    <source>
        <dbReference type="ARBA" id="ARBA00023306"/>
    </source>
</evidence>
<dbReference type="GO" id="GO:0043022">
    <property type="term" value="F:ribosome binding"/>
    <property type="evidence" value="ECO:0007669"/>
    <property type="project" value="TreeGrafter"/>
</dbReference>
<evidence type="ECO:0000256" key="12">
    <source>
        <dbReference type="HAMAP-Rule" id="MF_00303"/>
    </source>
</evidence>
<sequence>MEAKMKKVENNVVELEIRVDAKQFDEAIKKAYNKNAKKFNVPGFRKGKVPMAMVKKFYGVEVLFDDAINFCIDATYGKALDENDVKAVDYPKVEVVEVGEGKDLVYTAKVTTFPEVTLGDYKGVEVKKPTAEVKEEDIEKQLKEMQTKNARIETKTEGTVEDKNIAVIDFKGYIDDVAFEGGEGTDYSLEIGSGTFIGDFEQQLIGLAVGEAKEVNVSFPENYGKEELNGKPAKFEVTVKEIKVKELPELDDEFAKEISEFDTIEEVKADLTKKAQEANEERAKRELQENVVNVIVDNATIEIPQVMINREVENMVKDLEQRLSYQGLSLEQYYEFTGSSEEKMKSYMRENAERKVKTDLVLSEITKIEKVEASEEELKAKAEEVAKMYSAGDAEKMVDLILNAQKQALVMDVTREKTINILVDAAKVTE</sequence>
<dbReference type="EC" id="5.2.1.8" evidence="3 12"/>
<evidence type="ECO:0000256" key="3">
    <source>
        <dbReference type="ARBA" id="ARBA00013194"/>
    </source>
</evidence>
<dbReference type="HAMAP" id="MF_00303">
    <property type="entry name" value="Trigger_factor_Tig"/>
    <property type="match status" value="1"/>
</dbReference>
<dbReference type="InterPro" id="IPR005215">
    <property type="entry name" value="Trig_fac"/>
</dbReference>
<evidence type="ECO:0000256" key="7">
    <source>
        <dbReference type="ARBA" id="ARBA00023186"/>
    </source>
</evidence>
<evidence type="ECO:0000313" key="18">
    <source>
        <dbReference type="Proteomes" id="UP000430345"/>
    </source>
</evidence>
<dbReference type="GO" id="GO:0043335">
    <property type="term" value="P:protein unfolding"/>
    <property type="evidence" value="ECO:0007669"/>
    <property type="project" value="TreeGrafter"/>
</dbReference>
<dbReference type="NCBIfam" id="TIGR00115">
    <property type="entry name" value="tig"/>
    <property type="match status" value="1"/>
</dbReference>
<dbReference type="RefSeq" id="WP_152891274.1">
    <property type="nucleotide sequence ID" value="NZ_WHJC01000265.1"/>
</dbReference>
<dbReference type="PIRSF" id="PIRSF003095">
    <property type="entry name" value="Trigger_factor"/>
    <property type="match status" value="1"/>
</dbReference>
<dbReference type="InterPro" id="IPR008880">
    <property type="entry name" value="Trigger_fac_C"/>
</dbReference>
<keyword evidence="18" id="KW-1185">Reference proteome</keyword>
<keyword evidence="12" id="KW-0963">Cytoplasm</keyword>
<evidence type="ECO:0000256" key="13">
    <source>
        <dbReference type="PROSITE-ProRule" id="PRU00277"/>
    </source>
</evidence>
<dbReference type="PANTHER" id="PTHR30560:SF3">
    <property type="entry name" value="TRIGGER FACTOR-LIKE PROTEIN TIG, CHLOROPLASTIC"/>
    <property type="match status" value="1"/>
</dbReference>
<dbReference type="Gene3D" id="1.10.3120.10">
    <property type="entry name" value="Trigger factor, C-terminal domain"/>
    <property type="match status" value="1"/>
</dbReference>
<dbReference type="EMBL" id="WHJC01000265">
    <property type="protein sequence ID" value="MPQ44640.1"/>
    <property type="molecule type" value="Genomic_DNA"/>
</dbReference>
<dbReference type="PANTHER" id="PTHR30560">
    <property type="entry name" value="TRIGGER FACTOR CHAPERONE AND PEPTIDYL-PROLYL CIS/TRANS ISOMERASE"/>
    <property type="match status" value="1"/>
</dbReference>
<evidence type="ECO:0000256" key="15">
    <source>
        <dbReference type="SAM" id="Coils"/>
    </source>
</evidence>
<evidence type="ECO:0000256" key="6">
    <source>
        <dbReference type="ARBA" id="ARBA00023110"/>
    </source>
</evidence>
<dbReference type="PROSITE" id="PS50059">
    <property type="entry name" value="FKBP_PPIASE"/>
    <property type="match status" value="1"/>
</dbReference>
<dbReference type="GO" id="GO:0005737">
    <property type="term" value="C:cytoplasm"/>
    <property type="evidence" value="ECO:0007669"/>
    <property type="project" value="UniProtKB-SubCell"/>
</dbReference>
<dbReference type="FunFam" id="3.10.50.40:FF:000001">
    <property type="entry name" value="Trigger factor"/>
    <property type="match status" value="1"/>
</dbReference>
<dbReference type="Pfam" id="PF00254">
    <property type="entry name" value="FKBP_C"/>
    <property type="match status" value="1"/>
</dbReference>
<feature type="coiled-coil region" evidence="15">
    <location>
        <begin position="261"/>
        <end position="288"/>
    </location>
</feature>
<dbReference type="SUPFAM" id="SSF109998">
    <property type="entry name" value="Triger factor/SurA peptide-binding domain-like"/>
    <property type="match status" value="1"/>
</dbReference>
<keyword evidence="15" id="KW-0175">Coiled coil</keyword>
<keyword evidence="6 12" id="KW-0697">Rotamase</keyword>
<dbReference type="Pfam" id="PF05698">
    <property type="entry name" value="Trigger_C"/>
    <property type="match status" value="1"/>
</dbReference>
<dbReference type="GO" id="GO:0051301">
    <property type="term" value="P:cell division"/>
    <property type="evidence" value="ECO:0007669"/>
    <property type="project" value="UniProtKB-KW"/>
</dbReference>
<evidence type="ECO:0000256" key="5">
    <source>
        <dbReference type="ARBA" id="ARBA00022618"/>
    </source>
</evidence>
<accession>A0A6I1MNV9</accession>
<dbReference type="Proteomes" id="UP000430345">
    <property type="component" value="Unassembled WGS sequence"/>
</dbReference>
<comment type="domain">
    <text evidence="12">Consists of 3 domains; the N-terminus binds the ribosome, the middle domain has PPIase activity, while the C-terminus has intrinsic chaperone activity on its own.</text>
</comment>
<comment type="catalytic activity">
    <reaction evidence="1 12 13">
        <text>[protein]-peptidylproline (omega=180) = [protein]-peptidylproline (omega=0)</text>
        <dbReference type="Rhea" id="RHEA:16237"/>
        <dbReference type="Rhea" id="RHEA-COMP:10747"/>
        <dbReference type="Rhea" id="RHEA-COMP:10748"/>
        <dbReference type="ChEBI" id="CHEBI:83833"/>
        <dbReference type="ChEBI" id="CHEBI:83834"/>
        <dbReference type="EC" id="5.2.1.8"/>
    </reaction>
</comment>
<evidence type="ECO:0000256" key="8">
    <source>
        <dbReference type="ARBA" id="ARBA00023235"/>
    </source>
</evidence>
<evidence type="ECO:0000256" key="1">
    <source>
        <dbReference type="ARBA" id="ARBA00000971"/>
    </source>
</evidence>
<dbReference type="InterPro" id="IPR036611">
    <property type="entry name" value="Trigger_fac_ribosome-bd_sf"/>
</dbReference>
<dbReference type="GO" id="GO:0044183">
    <property type="term" value="F:protein folding chaperone"/>
    <property type="evidence" value="ECO:0007669"/>
    <property type="project" value="TreeGrafter"/>
</dbReference>
<keyword evidence="8 12" id="KW-0413">Isomerase</keyword>
<comment type="function">
    <text evidence="10 12">Involved in protein export. Acts as a chaperone by maintaining the newly synthesized protein in an open conformation. Functions as a peptidyl-prolyl cis-trans isomerase.</text>
</comment>
<dbReference type="Gene3D" id="3.10.50.40">
    <property type="match status" value="1"/>
</dbReference>
<keyword evidence="7 12" id="KW-0143">Chaperone</keyword>
<organism evidence="17 18">
    <name type="scientific">Clostridium tarantellae</name>
    <dbReference type="NCBI Taxonomy" id="39493"/>
    <lineage>
        <taxon>Bacteria</taxon>
        <taxon>Bacillati</taxon>
        <taxon>Bacillota</taxon>
        <taxon>Clostridia</taxon>
        <taxon>Eubacteriales</taxon>
        <taxon>Clostridiaceae</taxon>
        <taxon>Clostridium</taxon>
    </lineage>
</organism>
<dbReference type="AlphaFoldDB" id="A0A6I1MNV9"/>
<dbReference type="SUPFAM" id="SSF54534">
    <property type="entry name" value="FKBP-like"/>
    <property type="match status" value="1"/>
</dbReference>
<feature type="domain" description="PPIase FKBP-type" evidence="16">
    <location>
        <begin position="163"/>
        <end position="248"/>
    </location>
</feature>
<dbReference type="InterPro" id="IPR046357">
    <property type="entry name" value="PPIase_dom_sf"/>
</dbReference>
<dbReference type="InterPro" id="IPR037041">
    <property type="entry name" value="Trigger_fac_C_sf"/>
</dbReference>
<comment type="subcellular location">
    <subcellularLocation>
        <location evidence="12">Cytoplasm</location>
    </subcellularLocation>
    <text evidence="12">About half TF is bound to the ribosome near the polypeptide exit tunnel while the other half is free in the cytoplasm.</text>
</comment>
<reference evidence="17 18" key="1">
    <citation type="submission" date="2019-10" db="EMBL/GenBank/DDBJ databases">
        <title>The Genome Sequence of Clostridium tarantellae Isolated from Fish Brain.</title>
        <authorList>
            <person name="Bano L."/>
            <person name="Kiel M."/>
            <person name="Sales G."/>
            <person name="Doxey A.C."/>
            <person name="Mansfield M.J."/>
            <person name="Schiavone M."/>
            <person name="Rossetto O."/>
            <person name="Pirazzini M."/>
            <person name="Dobrindt U."/>
            <person name="Montecucco C."/>
        </authorList>
    </citation>
    <scope>NUCLEOTIDE SEQUENCE [LARGE SCALE GENOMIC DNA]</scope>
    <source>
        <strain evidence="17 18">DSM 3997</strain>
    </source>
</reference>
<dbReference type="OrthoDB" id="9767721at2"/>
<dbReference type="Gene3D" id="3.30.70.1050">
    <property type="entry name" value="Trigger factor ribosome-binding domain"/>
    <property type="match status" value="1"/>
</dbReference>
<protein>
    <recommendedName>
        <fullName evidence="4 12">Trigger factor</fullName>
        <shortName evidence="12">TF</shortName>
        <ecNumber evidence="3 12">5.2.1.8</ecNumber>
    </recommendedName>
    <alternativeName>
        <fullName evidence="11 12">PPIase</fullName>
    </alternativeName>
</protein>
<dbReference type="GO" id="GO:0015031">
    <property type="term" value="P:protein transport"/>
    <property type="evidence" value="ECO:0007669"/>
    <property type="project" value="UniProtKB-UniRule"/>
</dbReference>
<evidence type="ECO:0000256" key="2">
    <source>
        <dbReference type="ARBA" id="ARBA00005464"/>
    </source>
</evidence>
<evidence type="ECO:0000256" key="4">
    <source>
        <dbReference type="ARBA" id="ARBA00016902"/>
    </source>
</evidence>
<dbReference type="InterPro" id="IPR001179">
    <property type="entry name" value="PPIase_FKBP_dom"/>
</dbReference>
<evidence type="ECO:0000256" key="14">
    <source>
        <dbReference type="RuleBase" id="RU003914"/>
    </source>
</evidence>
<dbReference type="GO" id="GO:0051083">
    <property type="term" value="P:'de novo' cotranslational protein folding"/>
    <property type="evidence" value="ECO:0007669"/>
    <property type="project" value="TreeGrafter"/>
</dbReference>
<name>A0A6I1MNV9_9CLOT</name>
<evidence type="ECO:0000256" key="10">
    <source>
        <dbReference type="ARBA" id="ARBA00024849"/>
    </source>
</evidence>
<comment type="caution">
    <text evidence="17">The sequence shown here is derived from an EMBL/GenBank/DDBJ whole genome shotgun (WGS) entry which is preliminary data.</text>
</comment>
<evidence type="ECO:0000313" key="17">
    <source>
        <dbReference type="EMBL" id="MPQ44640.1"/>
    </source>
</evidence>
<dbReference type="InterPro" id="IPR008881">
    <property type="entry name" value="Trigger_fac_ribosome-bd_bac"/>
</dbReference>
<dbReference type="InterPro" id="IPR027304">
    <property type="entry name" value="Trigger_fact/SurA_dom_sf"/>
</dbReference>
<dbReference type="Pfam" id="PF05697">
    <property type="entry name" value="Trigger_N"/>
    <property type="match status" value="1"/>
</dbReference>
<dbReference type="SUPFAM" id="SSF102735">
    <property type="entry name" value="Trigger factor ribosome-binding domain"/>
    <property type="match status" value="1"/>
</dbReference>
<keyword evidence="5 12" id="KW-0132">Cell division</keyword>
<evidence type="ECO:0000256" key="11">
    <source>
        <dbReference type="ARBA" id="ARBA00029986"/>
    </source>
</evidence>
<dbReference type="GO" id="GO:0003755">
    <property type="term" value="F:peptidyl-prolyl cis-trans isomerase activity"/>
    <property type="evidence" value="ECO:0007669"/>
    <property type="project" value="UniProtKB-UniRule"/>
</dbReference>
<gene>
    <name evidence="12" type="primary">tig</name>
    <name evidence="17" type="ORF">GBZ86_12905</name>
</gene>
<keyword evidence="9 12" id="KW-0131">Cell cycle</keyword>